<dbReference type="GO" id="GO:0009307">
    <property type="term" value="P:DNA restriction-modification system"/>
    <property type="evidence" value="ECO:0007669"/>
    <property type="project" value="InterPro"/>
</dbReference>
<gene>
    <name evidence="1" type="ORF">P0Y53_09970</name>
</gene>
<dbReference type="GO" id="GO:0003677">
    <property type="term" value="F:DNA binding"/>
    <property type="evidence" value="ECO:0007669"/>
    <property type="project" value="InterPro"/>
</dbReference>
<accession>A0AAJ5WYJ7</accession>
<reference evidence="1" key="1">
    <citation type="submission" date="2023-03" db="EMBL/GenBank/DDBJ databases">
        <title>Andean soil-derived lignocellulolytic bacterial consortium as a source of novel taxa and putative plastic-active enzymes.</title>
        <authorList>
            <person name="Diaz-Garcia L."/>
            <person name="Chuvochina M."/>
            <person name="Feuerriegel G."/>
            <person name="Bunk B."/>
            <person name="Sproer C."/>
            <person name="Streit W.R."/>
            <person name="Rodriguez L.M."/>
            <person name="Overmann J."/>
            <person name="Jimenez D.J."/>
        </authorList>
    </citation>
    <scope>NUCLEOTIDE SEQUENCE</scope>
    <source>
        <strain evidence="1">MAG 7</strain>
    </source>
</reference>
<sequence>MEKEWLSGVDGSNLKFKRETLLNYGLNRWGLNKSHSVGTTSELIRSCAPIEYKEWENYYFQNAYQKKKAGGKITREYIYSLGQTLFVKLTEIVQNELLSITEEECIDYVYNLILNRTFEGYKTEIDTIYGQMEKAVGVKIEPAPDSWDRKYNVDFFIQVKDKYIGIQIKPVSSGHSINQYQWVEMHMVNHQKFESKYGGNVFFVYSIKAASGKKTIYNNEVIDQIKREIERLKEL</sequence>
<organism evidence="1 2">
    <name type="scientific">Candidatus Pseudobacter hemicellulosilyticus</name>
    <dbReference type="NCBI Taxonomy" id="3121375"/>
    <lineage>
        <taxon>Bacteria</taxon>
        <taxon>Pseudomonadati</taxon>
        <taxon>Bacteroidota</taxon>
        <taxon>Chitinophagia</taxon>
        <taxon>Chitinophagales</taxon>
        <taxon>Chitinophagaceae</taxon>
        <taxon>Pseudobacter</taxon>
    </lineage>
</organism>
<keyword evidence="1" id="KW-0378">Hydrolase</keyword>
<dbReference type="Proteomes" id="UP001220610">
    <property type="component" value="Chromosome"/>
</dbReference>
<dbReference type="GO" id="GO:0009036">
    <property type="term" value="F:type II site-specific deoxyribonuclease activity"/>
    <property type="evidence" value="ECO:0007669"/>
    <property type="project" value="InterPro"/>
</dbReference>
<evidence type="ECO:0000313" key="1">
    <source>
        <dbReference type="EMBL" id="WEK37828.1"/>
    </source>
</evidence>
<keyword evidence="1" id="KW-0255">Endonuclease</keyword>
<dbReference type="AlphaFoldDB" id="A0AAJ5WYJ7"/>
<dbReference type="Pfam" id="PF09568">
    <property type="entry name" value="RE_MjaI"/>
    <property type="match status" value="1"/>
</dbReference>
<name>A0AAJ5WYJ7_9BACT</name>
<dbReference type="InterPro" id="IPR019068">
    <property type="entry name" value="Restrct_endonuc_II_MjaI"/>
</dbReference>
<keyword evidence="1" id="KW-0540">Nuclease</keyword>
<evidence type="ECO:0000313" key="2">
    <source>
        <dbReference type="Proteomes" id="UP001220610"/>
    </source>
</evidence>
<dbReference type="EC" id="3.1.21.-" evidence="1"/>
<dbReference type="EMBL" id="CP119311">
    <property type="protein sequence ID" value="WEK37828.1"/>
    <property type="molecule type" value="Genomic_DNA"/>
</dbReference>
<proteinExistence type="predicted"/>
<protein>
    <submittedName>
        <fullName evidence="1">MjaI family restriction endonuclease</fullName>
        <ecNumber evidence="1">3.1.21.-</ecNumber>
    </submittedName>
</protein>